<sequence>MIVNINNSDVGINNLSTLIRKLSFIFNYEGKNVPNCEFKITATKLDAVSALVIFKAFDFASKYSCLESPKANLNNILKLFSIYGIENLMKKLVNQEEADGLYNNLKPSKTADFFIAPHPINRESFKNKQDLENKYTQFIADYYQNICPELVQYFKTCICEIASNFLYHALEDNNSILMAQGNKKKIEIVCVDNSKGILTTLNPDNKDHFQVMRSAFQRGVTSKKDEFHCGTGLWYIEKIAQQLNGTLRVYSEDMLYVFKDGKVFVKKSPYWKGSIFYLKLNILKNTKIDDFFAKFNNPNKLDLFNTQ</sequence>
<keyword evidence="1" id="KW-0547">Nucleotide-binding</keyword>
<name>A0ABT8WMR4_9FLAO</name>
<gene>
    <name evidence="1" type="ORF">Q4Q40_09640</name>
</gene>
<evidence type="ECO:0000313" key="1">
    <source>
        <dbReference type="EMBL" id="MDO5974445.1"/>
    </source>
</evidence>
<proteinExistence type="predicted"/>
<dbReference type="Proteomes" id="UP001176806">
    <property type="component" value="Unassembled WGS sequence"/>
</dbReference>
<dbReference type="Gene3D" id="3.30.565.10">
    <property type="entry name" value="Histidine kinase-like ATPase, C-terminal domain"/>
    <property type="match status" value="1"/>
</dbReference>
<keyword evidence="2" id="KW-1185">Reference proteome</keyword>
<organism evidence="1 2">
    <name type="scientific">Flavivirga jejuensis</name>
    <dbReference type="NCBI Taxonomy" id="870487"/>
    <lineage>
        <taxon>Bacteria</taxon>
        <taxon>Pseudomonadati</taxon>
        <taxon>Bacteroidota</taxon>
        <taxon>Flavobacteriia</taxon>
        <taxon>Flavobacteriales</taxon>
        <taxon>Flavobacteriaceae</taxon>
        <taxon>Flavivirga</taxon>
    </lineage>
</organism>
<dbReference type="GO" id="GO:0005524">
    <property type="term" value="F:ATP binding"/>
    <property type="evidence" value="ECO:0007669"/>
    <property type="project" value="UniProtKB-KW"/>
</dbReference>
<reference evidence="1" key="1">
    <citation type="submission" date="2023-07" db="EMBL/GenBank/DDBJ databases">
        <title>Two novel species in the genus Flavivirga.</title>
        <authorList>
            <person name="Kwon K."/>
        </authorList>
    </citation>
    <scope>NUCLEOTIDE SEQUENCE</scope>
    <source>
        <strain evidence="1">KACC 14158</strain>
    </source>
</reference>
<evidence type="ECO:0000313" key="2">
    <source>
        <dbReference type="Proteomes" id="UP001176806"/>
    </source>
</evidence>
<accession>A0ABT8WMR4</accession>
<comment type="caution">
    <text evidence="1">The sequence shown here is derived from an EMBL/GenBank/DDBJ whole genome shotgun (WGS) entry which is preliminary data.</text>
</comment>
<dbReference type="SUPFAM" id="SSF55874">
    <property type="entry name" value="ATPase domain of HSP90 chaperone/DNA topoisomerase II/histidine kinase"/>
    <property type="match status" value="1"/>
</dbReference>
<keyword evidence="1" id="KW-0067">ATP-binding</keyword>
<dbReference type="RefSeq" id="WP_303301584.1">
    <property type="nucleotide sequence ID" value="NZ_BAABDA010000050.1"/>
</dbReference>
<dbReference type="EMBL" id="JAUOEL010000003">
    <property type="protein sequence ID" value="MDO5974445.1"/>
    <property type="molecule type" value="Genomic_DNA"/>
</dbReference>
<protein>
    <submittedName>
        <fullName evidence="1">ATP-binding protein</fullName>
    </submittedName>
</protein>
<dbReference type="InterPro" id="IPR036890">
    <property type="entry name" value="HATPase_C_sf"/>
</dbReference>